<accession>A0A8H4KEP2</accession>
<protein>
    <submittedName>
        <fullName evidence="1">Uncharacterized protein</fullName>
    </submittedName>
</protein>
<dbReference type="Proteomes" id="UP000605986">
    <property type="component" value="Unassembled WGS sequence"/>
</dbReference>
<dbReference type="PANTHER" id="PTHR42037">
    <property type="match status" value="1"/>
</dbReference>
<comment type="caution">
    <text evidence="1">The sequence shown here is derived from an EMBL/GenBank/DDBJ whole genome shotgun (WGS) entry which is preliminary data.</text>
</comment>
<dbReference type="OrthoDB" id="3251507at2759"/>
<organism evidence="1 2">
    <name type="scientific">Fusarium austroafricanum</name>
    <dbReference type="NCBI Taxonomy" id="2364996"/>
    <lineage>
        <taxon>Eukaryota</taxon>
        <taxon>Fungi</taxon>
        <taxon>Dikarya</taxon>
        <taxon>Ascomycota</taxon>
        <taxon>Pezizomycotina</taxon>
        <taxon>Sordariomycetes</taxon>
        <taxon>Hypocreomycetidae</taxon>
        <taxon>Hypocreales</taxon>
        <taxon>Nectriaceae</taxon>
        <taxon>Fusarium</taxon>
        <taxon>Fusarium concolor species complex</taxon>
    </lineage>
</organism>
<dbReference type="PANTHER" id="PTHR42037:SF1">
    <property type="match status" value="1"/>
</dbReference>
<dbReference type="AlphaFoldDB" id="A0A8H4KEP2"/>
<evidence type="ECO:0000313" key="1">
    <source>
        <dbReference type="EMBL" id="KAF4449827.1"/>
    </source>
</evidence>
<dbReference type="EMBL" id="JAADJG010000272">
    <property type="protein sequence ID" value="KAF4449827.1"/>
    <property type="molecule type" value="Genomic_DNA"/>
</dbReference>
<name>A0A8H4KEP2_9HYPO</name>
<keyword evidence="2" id="KW-1185">Reference proteome</keyword>
<reference evidence="1" key="1">
    <citation type="submission" date="2020-01" db="EMBL/GenBank/DDBJ databases">
        <title>Identification and distribution of gene clusters putatively required for synthesis of sphingolipid metabolism inhibitors in phylogenetically diverse species of the filamentous fungus Fusarium.</title>
        <authorList>
            <person name="Kim H.-S."/>
            <person name="Busman M."/>
            <person name="Brown D.W."/>
            <person name="Divon H."/>
            <person name="Uhlig S."/>
            <person name="Proctor R.H."/>
        </authorList>
    </citation>
    <scope>NUCLEOTIDE SEQUENCE</scope>
    <source>
        <strain evidence="1">NRRL 53441</strain>
    </source>
</reference>
<dbReference type="Pfam" id="PF14441">
    <property type="entry name" value="OTT_1508_deam"/>
    <property type="match status" value="1"/>
</dbReference>
<dbReference type="InterPro" id="IPR027796">
    <property type="entry name" value="OTT_1508_deam-like"/>
</dbReference>
<evidence type="ECO:0000313" key="2">
    <source>
        <dbReference type="Proteomes" id="UP000605986"/>
    </source>
</evidence>
<gene>
    <name evidence="1" type="ORF">F53441_7022</name>
</gene>
<proteinExistence type="predicted"/>
<sequence length="474" mass="53943">MGVGKPRLDKYERILSRLFENLALFSILKGTDGPHTVTAQTPIDIQGARRRFLKSLSFICDYRKGGDTTTSVALESQQQGVIFWVAANLTPDDSVIAFLTGVLEQLRRQPKQTQEDRKSLTDKLVNMCVDFAAPRLKKERKLLSRAASYCEKYLKANGTAAQASGVSELVDWLCQFSATGTDTLTLCHTAYNARHDPQMVTLTALSQELRVAPRETAKTFRAVRHVIGRLAERIRVPTNLVQDSVMLEQLLYSYEIRRVVAPTPASVPPADGLRNLNSMLKRILRPEDPRLEEMQTYLARLDGPMKLEAAIRTMYDEDKGQARVHAEIQMLEEFHRNKRTFVADDRYIACSKLACLCCRFYFRYHPGRFQEPESHQKAYLNWRPIELPGGRDNEHWEHQRRALGMLSSELGKAVEEQIETQQQPTPWQPDSLTNITETLQSRGLDEVEAGEILESENDWSNGKLTEYSGVHAVY</sequence>